<dbReference type="InterPro" id="IPR037119">
    <property type="entry name" value="Haem_oxidase_HugZ-like_sf"/>
</dbReference>
<dbReference type="Proteomes" id="UP001223978">
    <property type="component" value="Unassembled WGS sequence"/>
</dbReference>
<name>A0ABT6SI07_9ACTN</name>
<proteinExistence type="predicted"/>
<evidence type="ECO:0000313" key="3">
    <source>
        <dbReference type="EMBL" id="MDI3406886.1"/>
    </source>
</evidence>
<gene>
    <name evidence="3" type="ORF">QIS96_24115</name>
</gene>
<feature type="region of interest" description="Disordered" evidence="1">
    <location>
        <begin position="225"/>
        <end position="253"/>
    </location>
</feature>
<dbReference type="Gene3D" id="3.20.180.10">
    <property type="entry name" value="PNP-oxidase-like"/>
    <property type="match status" value="1"/>
</dbReference>
<dbReference type="InterPro" id="IPR019595">
    <property type="entry name" value="DUF2470"/>
</dbReference>
<dbReference type="EMBL" id="JASCIQ010000027">
    <property type="protein sequence ID" value="MDI3406886.1"/>
    <property type="molecule type" value="Genomic_DNA"/>
</dbReference>
<dbReference type="Pfam" id="PF10615">
    <property type="entry name" value="DUF2470"/>
    <property type="match status" value="1"/>
</dbReference>
<dbReference type="RefSeq" id="WP_282544813.1">
    <property type="nucleotide sequence ID" value="NZ_JASCIQ010000027.1"/>
</dbReference>
<sequence length="308" mass="33297">MSSRCTEPTPAERARSMLAAAESLTLTTEAHRIELIGLHAVDSSGRLTLTDPVGGRLRSDLVHAPHNCRTASAEFTDVAPTALRDRVRARLTLGGRLEAVGEDTPEQLCFSPARAVLYEGGEATAIGVDELSAARPDPLATYEADLLTHLDATRTHTAERLSRLLAPQLLVGVVRVRPVRLDRYGLVLRLESEHGHEDARLAFPAPVSHPGQAVRRIRELLVRAAARPPAPRRAPRRAVTTPSGNPGRADRGARRRDVVAAIIRAAPAAATIYALPPREEAEAGRCRRVACRGETSRDEGRARGAREL</sequence>
<comment type="caution">
    <text evidence="3">The sequence shown here is derived from an EMBL/GenBank/DDBJ whole genome shotgun (WGS) entry which is preliminary data.</text>
</comment>
<accession>A0ABT6SI07</accession>
<reference evidence="3 4" key="1">
    <citation type="submission" date="2023-05" db="EMBL/GenBank/DDBJ databases">
        <title>Draft genome sequence of Streptomyces sp. B-S-A6 isolated from a cave soil in Thailand.</title>
        <authorList>
            <person name="Chamroensaksri N."/>
            <person name="Muangham S."/>
        </authorList>
    </citation>
    <scope>NUCLEOTIDE SEQUENCE [LARGE SCALE GENOMIC DNA]</scope>
    <source>
        <strain evidence="3 4">B-S-A6</strain>
    </source>
</reference>
<keyword evidence="4" id="KW-1185">Reference proteome</keyword>
<evidence type="ECO:0000256" key="1">
    <source>
        <dbReference type="SAM" id="MobiDB-lite"/>
    </source>
</evidence>
<feature type="domain" description="DUF2470" evidence="2">
    <location>
        <begin position="144"/>
        <end position="218"/>
    </location>
</feature>
<evidence type="ECO:0000313" key="4">
    <source>
        <dbReference type="Proteomes" id="UP001223978"/>
    </source>
</evidence>
<evidence type="ECO:0000259" key="2">
    <source>
        <dbReference type="Pfam" id="PF10615"/>
    </source>
</evidence>
<organism evidence="3 4">
    <name type="scientific">Streptomyces cavernicola</name>
    <dbReference type="NCBI Taxonomy" id="3043613"/>
    <lineage>
        <taxon>Bacteria</taxon>
        <taxon>Bacillati</taxon>
        <taxon>Actinomycetota</taxon>
        <taxon>Actinomycetes</taxon>
        <taxon>Kitasatosporales</taxon>
        <taxon>Streptomycetaceae</taxon>
        <taxon>Streptomyces</taxon>
    </lineage>
</organism>
<protein>
    <submittedName>
        <fullName evidence="3">DUF2470 domain-containing protein</fullName>
    </submittedName>
</protein>
<dbReference type="SUPFAM" id="SSF50475">
    <property type="entry name" value="FMN-binding split barrel"/>
    <property type="match status" value="1"/>
</dbReference>